<reference evidence="5 6" key="1">
    <citation type="submission" date="2023-07" db="EMBL/GenBank/DDBJ databases">
        <title>Sorghum-associated microbial communities from plants grown in Nebraska, USA.</title>
        <authorList>
            <person name="Schachtman D."/>
        </authorList>
    </citation>
    <scope>NUCLEOTIDE SEQUENCE [LARGE SCALE GENOMIC DNA]</scope>
    <source>
        <strain evidence="5 6">DS1001</strain>
    </source>
</reference>
<evidence type="ECO:0000313" key="5">
    <source>
        <dbReference type="EMBL" id="MDQ0146992.1"/>
    </source>
</evidence>
<dbReference type="InterPro" id="IPR050834">
    <property type="entry name" value="Glycosyltransf_2"/>
</dbReference>
<keyword evidence="2" id="KW-0328">Glycosyltransferase</keyword>
<dbReference type="PANTHER" id="PTHR43685">
    <property type="entry name" value="GLYCOSYLTRANSFERASE"/>
    <property type="match status" value="1"/>
</dbReference>
<dbReference type="Pfam" id="PF00535">
    <property type="entry name" value="Glycos_transf_2"/>
    <property type="match status" value="1"/>
</dbReference>
<sequence length="367" mass="41050">MDLCTERIKQKVNAKPAFTRPYTPTVTVVITCYNYGRYLSDSISSCLKQADVKLEVIIVDDSSTDGSLHTASTFAATNKNVRVISNPSNVGAVESFNIGAREAAGEFLVRLDADDLLTPGSLSRATLLAQTFKSVGLVYGHPLHFKGELPRVTRAKTKGWTIWPGRTWLELACNSGKNVITSPEVLMRTAVVREIGYQAPLRHAHDMELWLRLSAFADVGYVRGADQALHREHDESMSAREVDGVTDLGERLKAFETLFLNSEHEIPGSVELLQIAKDTLVAEVLQVARLEVDRGQHDQGLFRSYLSFAKEVCPEITNSPEWQHLAGNNSPRSGLLRQLSSIRRRATGRLRQELHWHCWRRNGVYVR</sequence>
<feature type="domain" description="Glycosyltransferase 2-like" evidence="4">
    <location>
        <begin position="27"/>
        <end position="154"/>
    </location>
</feature>
<comment type="caution">
    <text evidence="5">The sequence shown here is derived from an EMBL/GenBank/DDBJ whole genome shotgun (WGS) entry which is preliminary data.</text>
</comment>
<proteinExistence type="inferred from homology"/>
<dbReference type="SUPFAM" id="SSF53448">
    <property type="entry name" value="Nucleotide-diphospho-sugar transferases"/>
    <property type="match status" value="1"/>
</dbReference>
<evidence type="ECO:0000256" key="2">
    <source>
        <dbReference type="ARBA" id="ARBA00022676"/>
    </source>
</evidence>
<evidence type="ECO:0000256" key="1">
    <source>
        <dbReference type="ARBA" id="ARBA00006739"/>
    </source>
</evidence>
<keyword evidence="6" id="KW-1185">Reference proteome</keyword>
<dbReference type="InterPro" id="IPR001173">
    <property type="entry name" value="Glyco_trans_2-like"/>
</dbReference>
<dbReference type="EMBL" id="JAUSTB010000010">
    <property type="protein sequence ID" value="MDQ0146992.1"/>
    <property type="molecule type" value="Genomic_DNA"/>
</dbReference>
<dbReference type="PANTHER" id="PTHR43685:SF5">
    <property type="entry name" value="GLYCOSYLTRANSFERASE EPSE-RELATED"/>
    <property type="match status" value="1"/>
</dbReference>
<evidence type="ECO:0000256" key="3">
    <source>
        <dbReference type="ARBA" id="ARBA00022679"/>
    </source>
</evidence>
<accession>A0AAJ1STG1</accession>
<dbReference type="InterPro" id="IPR029044">
    <property type="entry name" value="Nucleotide-diphossugar_trans"/>
</dbReference>
<dbReference type="CDD" id="cd00761">
    <property type="entry name" value="Glyco_tranf_GTA_type"/>
    <property type="match status" value="1"/>
</dbReference>
<name>A0AAJ1STG1_9MICC</name>
<evidence type="ECO:0000259" key="4">
    <source>
        <dbReference type="Pfam" id="PF00535"/>
    </source>
</evidence>
<comment type="similarity">
    <text evidence="1">Belongs to the glycosyltransferase 2 family.</text>
</comment>
<protein>
    <submittedName>
        <fullName evidence="5">Glycosyltransferase involved in cell wall biosynthesis</fullName>
    </submittedName>
</protein>
<dbReference type="GO" id="GO:0016757">
    <property type="term" value="F:glycosyltransferase activity"/>
    <property type="evidence" value="ECO:0007669"/>
    <property type="project" value="UniProtKB-KW"/>
</dbReference>
<evidence type="ECO:0000313" key="6">
    <source>
        <dbReference type="Proteomes" id="UP001239267"/>
    </source>
</evidence>
<dbReference type="Gene3D" id="3.90.550.10">
    <property type="entry name" value="Spore Coat Polysaccharide Biosynthesis Protein SpsA, Chain A"/>
    <property type="match status" value="1"/>
</dbReference>
<dbReference type="Proteomes" id="UP001239267">
    <property type="component" value="Unassembled WGS sequence"/>
</dbReference>
<dbReference type="RefSeq" id="WP_307360985.1">
    <property type="nucleotide sequence ID" value="NZ_JAUSTB010000010.1"/>
</dbReference>
<dbReference type="AlphaFoldDB" id="A0AAJ1STG1"/>
<organism evidence="5 6">
    <name type="scientific">Pseudarthrobacter niigatensis</name>
    <dbReference type="NCBI Taxonomy" id="369935"/>
    <lineage>
        <taxon>Bacteria</taxon>
        <taxon>Bacillati</taxon>
        <taxon>Actinomycetota</taxon>
        <taxon>Actinomycetes</taxon>
        <taxon>Micrococcales</taxon>
        <taxon>Micrococcaceae</taxon>
        <taxon>Pseudarthrobacter</taxon>
    </lineage>
</organism>
<gene>
    <name evidence="5" type="ORF">J2T23_002898</name>
</gene>
<keyword evidence="3" id="KW-0808">Transferase</keyword>